<feature type="transmembrane region" description="Helical" evidence="1">
    <location>
        <begin position="139"/>
        <end position="157"/>
    </location>
</feature>
<comment type="caution">
    <text evidence="2">The sequence shown here is derived from an EMBL/GenBank/DDBJ whole genome shotgun (WGS) entry which is preliminary data.</text>
</comment>
<organism evidence="2 3">
    <name type="scientific">Phytophthora fragariae</name>
    <dbReference type="NCBI Taxonomy" id="53985"/>
    <lineage>
        <taxon>Eukaryota</taxon>
        <taxon>Sar</taxon>
        <taxon>Stramenopiles</taxon>
        <taxon>Oomycota</taxon>
        <taxon>Peronosporomycetes</taxon>
        <taxon>Peronosporales</taxon>
        <taxon>Peronosporaceae</taxon>
        <taxon>Phytophthora</taxon>
    </lineage>
</organism>
<accession>A0A6A3UNJ8</accession>
<proteinExistence type="predicted"/>
<keyword evidence="1" id="KW-0812">Transmembrane</keyword>
<keyword evidence="1" id="KW-1133">Transmembrane helix</keyword>
<evidence type="ECO:0000256" key="1">
    <source>
        <dbReference type="SAM" id="Phobius"/>
    </source>
</evidence>
<dbReference type="EMBL" id="QXGA01000074">
    <property type="protein sequence ID" value="KAE9153280.1"/>
    <property type="molecule type" value="Genomic_DNA"/>
</dbReference>
<evidence type="ECO:0000313" key="2">
    <source>
        <dbReference type="EMBL" id="KAE9153280.1"/>
    </source>
</evidence>
<protein>
    <submittedName>
        <fullName evidence="2">Uncharacterized protein</fullName>
    </submittedName>
</protein>
<reference evidence="2 3" key="1">
    <citation type="submission" date="2018-08" db="EMBL/GenBank/DDBJ databases">
        <title>Genomic investigation of the strawberry pathogen Phytophthora fragariae indicates pathogenicity is determined by transcriptional variation in three key races.</title>
        <authorList>
            <person name="Adams T.M."/>
            <person name="Armitage A.D."/>
            <person name="Sobczyk M.K."/>
            <person name="Bates H.J."/>
            <person name="Dunwell J.M."/>
            <person name="Nellist C.F."/>
            <person name="Harrison R.J."/>
        </authorList>
    </citation>
    <scope>NUCLEOTIDE SEQUENCE [LARGE SCALE GENOMIC DNA]</scope>
    <source>
        <strain evidence="2 3">NOV-5</strain>
    </source>
</reference>
<name>A0A6A3UNJ8_9STRA</name>
<gene>
    <name evidence="2" type="ORF">PF006_g2584</name>
</gene>
<keyword evidence="1" id="KW-0472">Membrane</keyword>
<sequence>MFVYAVHSQTSSSSLQLVAFGILADPIWQVHKSDNSDDRVSQFVAYRPRSCAATDRGEYCRDRGDSRCVRYATSGLLLNPITTPQNGDGHSQIHYLDSMGVLTPSPTINYNFVAGVYAFFTALCALLSVLHFYTAQLEGFYIVLVPFVPCFFWSLMVRHRWLQQPKADDDADESKKDK</sequence>
<evidence type="ECO:0000313" key="3">
    <source>
        <dbReference type="Proteomes" id="UP000440732"/>
    </source>
</evidence>
<feature type="transmembrane region" description="Helical" evidence="1">
    <location>
        <begin position="112"/>
        <end position="133"/>
    </location>
</feature>
<dbReference type="AlphaFoldDB" id="A0A6A3UNJ8"/>
<dbReference type="Proteomes" id="UP000440732">
    <property type="component" value="Unassembled WGS sequence"/>
</dbReference>